<reference evidence="3" key="1">
    <citation type="submission" date="2016-10" db="EMBL/GenBank/DDBJ databases">
        <authorList>
            <person name="Varghese N."/>
            <person name="Submissions S."/>
        </authorList>
    </citation>
    <scope>NUCLEOTIDE SEQUENCE [LARGE SCALE GENOMIC DNA]</scope>
    <source>
        <strain evidence="3">S6-262</strain>
    </source>
</reference>
<gene>
    <name evidence="2" type="ORF">SAMN05192583_1306</name>
</gene>
<dbReference type="RefSeq" id="WP_093664624.1">
    <property type="nucleotide sequence ID" value="NZ_FOCF01000002.1"/>
</dbReference>
<evidence type="ECO:0008006" key="4">
    <source>
        <dbReference type="Google" id="ProtNLM"/>
    </source>
</evidence>
<evidence type="ECO:0000313" key="3">
    <source>
        <dbReference type="Proteomes" id="UP000199206"/>
    </source>
</evidence>
<dbReference type="Proteomes" id="UP000199206">
    <property type="component" value="Unassembled WGS sequence"/>
</dbReference>
<dbReference type="STRING" id="1166340.SAMN05192583_1306"/>
<accession>A0A1H8BF38</accession>
<feature type="chain" id="PRO_5011599581" description="Glycoside hydrolase" evidence="1">
    <location>
        <begin position="21"/>
        <end position="282"/>
    </location>
</feature>
<name>A0A1H8BF38_9SPHN</name>
<organism evidence="2 3">
    <name type="scientific">Sphingomonas gellani</name>
    <dbReference type="NCBI Taxonomy" id="1166340"/>
    <lineage>
        <taxon>Bacteria</taxon>
        <taxon>Pseudomonadati</taxon>
        <taxon>Pseudomonadota</taxon>
        <taxon>Alphaproteobacteria</taxon>
        <taxon>Sphingomonadales</taxon>
        <taxon>Sphingomonadaceae</taxon>
        <taxon>Sphingomonas</taxon>
    </lineage>
</organism>
<protein>
    <recommendedName>
        <fullName evidence="4">Glycoside hydrolase</fullName>
    </recommendedName>
</protein>
<evidence type="ECO:0000256" key="1">
    <source>
        <dbReference type="SAM" id="SignalP"/>
    </source>
</evidence>
<dbReference type="OrthoDB" id="9792407at2"/>
<keyword evidence="1" id="KW-0732">Signal</keyword>
<sequence>MIARLLAAALLASAAASPPAALHLDPFYTQYRNAAGIPVVSSARTQPEALDTAAAIVTDMLSHRPDLAREMVRQGYRVAVMAPEETTLDLPEQADWKKPAPDDARLTRCERKHYDERIGRYTDRQYWDARARGMGGLLTSAATENLLAGANDRYHGQNIFVHEFSHDIFRASYTADLPLYTRIHAAYAAAMKAGRWQGEYASTTAEEYWAVGTQFWFNSAPVARFDGRTVLSDADLSAYDPPLAAVLRQVYGDRHHLAADRFWQHPDRVPPGPLPRFTAEVC</sequence>
<dbReference type="EMBL" id="FOCF01000002">
    <property type="protein sequence ID" value="SEM80477.1"/>
    <property type="molecule type" value="Genomic_DNA"/>
</dbReference>
<dbReference type="AlphaFoldDB" id="A0A1H8BF38"/>
<proteinExistence type="predicted"/>
<keyword evidence="3" id="KW-1185">Reference proteome</keyword>
<evidence type="ECO:0000313" key="2">
    <source>
        <dbReference type="EMBL" id="SEM80477.1"/>
    </source>
</evidence>
<feature type="signal peptide" evidence="1">
    <location>
        <begin position="1"/>
        <end position="20"/>
    </location>
</feature>